<keyword evidence="1" id="KW-1133">Transmembrane helix</keyword>
<dbReference type="KEGG" id="mgk:FSB76_25115"/>
<keyword evidence="1" id="KW-0812">Transmembrane</keyword>
<proteinExistence type="predicted"/>
<sequence length="118" mass="13269">MDPVMSLLISGIVAAIILVMLNKQQSSKVSNNIYSDDVQQLYLLTTAEYKINALETKQQLRREKIESKTTALPEIELEIAQLTQAFNEGKIHLNELNSKLDSLLSKFNTDGVELSQVF</sequence>
<reference evidence="2 3" key="1">
    <citation type="journal article" date="2013" name="J. Microbiol.">
        <title>Mucilaginibacter ginsenosidivorax sp. nov., with ginsenoside converting activity isolated from sediment.</title>
        <authorList>
            <person name="Kim J.K."/>
            <person name="Choi T.E."/>
            <person name="Liu Q.M."/>
            <person name="Park H.Y."/>
            <person name="Yi T.H."/>
            <person name="Yoon M.H."/>
            <person name="Kim S.C."/>
            <person name="Im W.T."/>
        </authorList>
    </citation>
    <scope>NUCLEOTIDE SEQUENCE [LARGE SCALE GENOMIC DNA]</scope>
    <source>
        <strain evidence="2 3">KHI28</strain>
    </source>
</reference>
<dbReference type="EMBL" id="CP042437">
    <property type="protein sequence ID" value="QEC79071.1"/>
    <property type="molecule type" value="Genomic_DNA"/>
</dbReference>
<gene>
    <name evidence="2" type="ORF">FSB76_25115</name>
</gene>
<dbReference type="AlphaFoldDB" id="A0A5B8W5V5"/>
<dbReference type="Proteomes" id="UP000321362">
    <property type="component" value="Chromosome"/>
</dbReference>
<feature type="transmembrane region" description="Helical" evidence="1">
    <location>
        <begin position="6"/>
        <end position="22"/>
    </location>
</feature>
<keyword evidence="3" id="KW-1185">Reference proteome</keyword>
<evidence type="ECO:0000313" key="2">
    <source>
        <dbReference type="EMBL" id="QEC79071.1"/>
    </source>
</evidence>
<accession>A0A5B8W5V5</accession>
<dbReference type="RefSeq" id="WP_147058312.1">
    <property type="nucleotide sequence ID" value="NZ_CP042437.1"/>
</dbReference>
<evidence type="ECO:0000313" key="3">
    <source>
        <dbReference type="Proteomes" id="UP000321362"/>
    </source>
</evidence>
<dbReference type="OrthoDB" id="797416at2"/>
<name>A0A5B8W5V5_9SPHI</name>
<organism evidence="2 3">
    <name type="scientific">Mucilaginibacter ginsenosidivorax</name>
    <dbReference type="NCBI Taxonomy" id="862126"/>
    <lineage>
        <taxon>Bacteria</taxon>
        <taxon>Pseudomonadati</taxon>
        <taxon>Bacteroidota</taxon>
        <taxon>Sphingobacteriia</taxon>
        <taxon>Sphingobacteriales</taxon>
        <taxon>Sphingobacteriaceae</taxon>
        <taxon>Mucilaginibacter</taxon>
    </lineage>
</organism>
<evidence type="ECO:0000256" key="1">
    <source>
        <dbReference type="SAM" id="Phobius"/>
    </source>
</evidence>
<keyword evidence="1" id="KW-0472">Membrane</keyword>
<protein>
    <submittedName>
        <fullName evidence="2">Uncharacterized protein</fullName>
    </submittedName>
</protein>